<protein>
    <submittedName>
        <fullName evidence="2">Alpha/beta hydrolase</fullName>
    </submittedName>
</protein>
<organism evidence="2 3">
    <name type="scientific">Streptococcus ratti</name>
    <dbReference type="NCBI Taxonomy" id="1341"/>
    <lineage>
        <taxon>Bacteria</taxon>
        <taxon>Bacillati</taxon>
        <taxon>Bacillota</taxon>
        <taxon>Bacilli</taxon>
        <taxon>Lactobacillales</taxon>
        <taxon>Streptococcaceae</taxon>
        <taxon>Streptococcus</taxon>
    </lineage>
</organism>
<dbReference type="SUPFAM" id="SSF53474">
    <property type="entry name" value="alpha/beta-Hydrolases"/>
    <property type="match status" value="1"/>
</dbReference>
<feature type="domain" description="AB hydrolase-1" evidence="1">
    <location>
        <begin position="55"/>
        <end position="250"/>
    </location>
</feature>
<dbReference type="InterPro" id="IPR000073">
    <property type="entry name" value="AB_hydrolase_1"/>
</dbReference>
<accession>A0A7X9LHB0</accession>
<dbReference type="PANTHER" id="PTHR43433:SF5">
    <property type="entry name" value="AB HYDROLASE-1 DOMAIN-CONTAINING PROTEIN"/>
    <property type="match status" value="1"/>
</dbReference>
<dbReference type="EMBL" id="JABASA010000023">
    <property type="protein sequence ID" value="NMD49820.1"/>
    <property type="molecule type" value="Genomic_DNA"/>
</dbReference>
<proteinExistence type="predicted"/>
<dbReference type="Gene3D" id="3.40.50.1820">
    <property type="entry name" value="alpha/beta hydrolase"/>
    <property type="match status" value="1"/>
</dbReference>
<evidence type="ECO:0000313" key="3">
    <source>
        <dbReference type="Proteomes" id="UP000532121"/>
    </source>
</evidence>
<dbReference type="Proteomes" id="UP000532121">
    <property type="component" value="Unassembled WGS sequence"/>
</dbReference>
<dbReference type="AlphaFoldDB" id="A0A7X9LHB0"/>
<dbReference type="PANTHER" id="PTHR43433">
    <property type="entry name" value="HYDROLASE, ALPHA/BETA FOLD FAMILY PROTEIN"/>
    <property type="match status" value="1"/>
</dbReference>
<evidence type="ECO:0000259" key="1">
    <source>
        <dbReference type="Pfam" id="PF00561"/>
    </source>
</evidence>
<dbReference type="PRINTS" id="PR00111">
    <property type="entry name" value="ABHYDROLASE"/>
</dbReference>
<comment type="caution">
    <text evidence="2">The sequence shown here is derived from an EMBL/GenBank/DDBJ whole genome shotgun (WGS) entry which is preliminary data.</text>
</comment>
<gene>
    <name evidence="2" type="ORF">HHO37_09130</name>
</gene>
<sequence>MYKAKNKTLILNSIQMDYLTFGKGSRPLILILGLSTQRLKGRAFSMSYAYRIFAKDYKVYMFDRRAQAETGYSIADMADELAEAIKKLQLKTVDVVGVSQGGMIAQLLAIRYPELVHKLVLGVTLPKANDTALSTIGNWIKLAKANDREQLILDAMNKVFSEPWLRRYRWLIFLWSKLMKPKELDRFIILADSILHFDASDKLKEIACPVFVIGGAQDKVVGAQSSAELAQALDCSSYIYPHLGHSAYVEAKDFNQRILTFLQS</sequence>
<name>A0A7X9LHB0_STRRT</name>
<dbReference type="GO" id="GO:0016787">
    <property type="term" value="F:hydrolase activity"/>
    <property type="evidence" value="ECO:0007669"/>
    <property type="project" value="UniProtKB-KW"/>
</dbReference>
<dbReference type="Pfam" id="PF00561">
    <property type="entry name" value="Abhydrolase_1"/>
    <property type="match status" value="1"/>
</dbReference>
<keyword evidence="2" id="KW-0378">Hydrolase</keyword>
<dbReference type="InterPro" id="IPR029058">
    <property type="entry name" value="AB_hydrolase_fold"/>
</dbReference>
<reference evidence="2 3" key="1">
    <citation type="submission" date="2020-04" db="EMBL/GenBank/DDBJ databases">
        <title>MicrobeNet Type strains.</title>
        <authorList>
            <person name="Nicholson A.C."/>
        </authorList>
    </citation>
    <scope>NUCLEOTIDE SEQUENCE [LARGE SCALE GENOMIC DNA]</scope>
    <source>
        <strain evidence="2 3">DSM 22768</strain>
    </source>
</reference>
<evidence type="ECO:0000313" key="2">
    <source>
        <dbReference type="EMBL" id="NMD49820.1"/>
    </source>
</evidence>
<dbReference type="InterPro" id="IPR050471">
    <property type="entry name" value="AB_hydrolase"/>
</dbReference>